<evidence type="ECO:0000313" key="2">
    <source>
        <dbReference type="EMBL" id="CAB4305248.1"/>
    </source>
</evidence>
<protein>
    <submittedName>
        <fullName evidence="2">Uncharacterized protein</fullName>
    </submittedName>
</protein>
<dbReference type="GO" id="GO:0080043">
    <property type="term" value="F:quercetin 3-O-glucosyltransferase activity"/>
    <property type="evidence" value="ECO:0007669"/>
    <property type="project" value="TreeGrafter"/>
</dbReference>
<evidence type="ECO:0000256" key="1">
    <source>
        <dbReference type="ARBA" id="ARBA00009995"/>
    </source>
</evidence>
<accession>A0A6J5X2Y2</accession>
<dbReference type="AlphaFoldDB" id="A0A6J5X2Y2"/>
<dbReference type="OrthoDB" id="5835829at2759"/>
<keyword evidence="3" id="KW-1185">Reference proteome</keyword>
<dbReference type="SUPFAM" id="SSF53756">
    <property type="entry name" value="UDP-Glycosyltransferase/glycogen phosphorylase"/>
    <property type="match status" value="1"/>
</dbReference>
<dbReference type="PANTHER" id="PTHR11926:SF1555">
    <property type="entry name" value="UDP-GLYCOSYLTRANSFERASE 83A1-LIKE"/>
    <property type="match status" value="1"/>
</dbReference>
<dbReference type="GO" id="GO:0080044">
    <property type="term" value="F:quercetin 7-O-glucosyltransferase activity"/>
    <property type="evidence" value="ECO:0007669"/>
    <property type="project" value="TreeGrafter"/>
</dbReference>
<organism evidence="2 3">
    <name type="scientific">Prunus armeniaca</name>
    <name type="common">Apricot</name>
    <name type="synonym">Armeniaca vulgaris</name>
    <dbReference type="NCBI Taxonomy" id="36596"/>
    <lineage>
        <taxon>Eukaryota</taxon>
        <taxon>Viridiplantae</taxon>
        <taxon>Streptophyta</taxon>
        <taxon>Embryophyta</taxon>
        <taxon>Tracheophyta</taxon>
        <taxon>Spermatophyta</taxon>
        <taxon>Magnoliopsida</taxon>
        <taxon>eudicotyledons</taxon>
        <taxon>Gunneridae</taxon>
        <taxon>Pentapetalae</taxon>
        <taxon>rosids</taxon>
        <taxon>fabids</taxon>
        <taxon>Rosales</taxon>
        <taxon>Rosaceae</taxon>
        <taxon>Amygdaloideae</taxon>
        <taxon>Amygdaleae</taxon>
        <taxon>Prunus</taxon>
    </lineage>
</organism>
<reference evidence="3" key="1">
    <citation type="journal article" date="2020" name="Genome Biol.">
        <title>Gamete binning: chromosome-level and haplotype-resolved genome assembly enabled by high-throughput single-cell sequencing of gamete genomes.</title>
        <authorList>
            <person name="Campoy J.A."/>
            <person name="Sun H."/>
            <person name="Goel M."/>
            <person name="Jiao W.-B."/>
            <person name="Folz-Donahue K."/>
            <person name="Wang N."/>
            <person name="Rubio M."/>
            <person name="Liu C."/>
            <person name="Kukat C."/>
            <person name="Ruiz D."/>
            <person name="Huettel B."/>
            <person name="Schneeberger K."/>
        </authorList>
    </citation>
    <scope>NUCLEOTIDE SEQUENCE [LARGE SCALE GENOMIC DNA]</scope>
    <source>
        <strain evidence="3">cv. Rojo Pasion</strain>
    </source>
</reference>
<name>A0A6J5X2Y2_PRUAR</name>
<dbReference type="Proteomes" id="UP000507245">
    <property type="component" value="Unassembled WGS sequence"/>
</dbReference>
<dbReference type="Gene3D" id="3.40.50.2000">
    <property type="entry name" value="Glycogen Phosphorylase B"/>
    <property type="match status" value="1"/>
</dbReference>
<proteinExistence type="inferred from homology"/>
<gene>
    <name evidence="2" type="ORF">ORAREDHAP_LOCUS23155</name>
</gene>
<dbReference type="EMBL" id="CAEKKB010000003">
    <property type="protein sequence ID" value="CAB4305248.1"/>
    <property type="molecule type" value="Genomic_DNA"/>
</dbReference>
<dbReference type="PANTHER" id="PTHR11926">
    <property type="entry name" value="GLUCOSYL/GLUCURONOSYL TRANSFERASES"/>
    <property type="match status" value="1"/>
</dbReference>
<evidence type="ECO:0000313" key="3">
    <source>
        <dbReference type="Proteomes" id="UP000507245"/>
    </source>
</evidence>
<sequence>MELSRCLAKHGIKVTFVNTEHIHMQMQNALAMEDDDIGSKVHLVFITDGLESLEDRKKPGKLSEVIMQVMPRTFVELVERIVGSNGDTISCVIADQSLGWALEIAEKKALKRAAFCRGAAALLVLGFSIPKLIDEGIIGNDGE</sequence>
<comment type="similarity">
    <text evidence="1">Belongs to the UDP-glycosyltransferase family.</text>
</comment>